<dbReference type="EMBL" id="QPJT01000005">
    <property type="protein sequence ID" value="RCX18378.1"/>
    <property type="molecule type" value="Genomic_DNA"/>
</dbReference>
<dbReference type="PIRSF" id="PIRSF001619">
    <property type="entry name" value="Biotin_synth"/>
    <property type="match status" value="1"/>
</dbReference>
<evidence type="ECO:0000313" key="20">
    <source>
        <dbReference type="Proteomes" id="UP000253034"/>
    </source>
</evidence>
<dbReference type="Pfam" id="PF04055">
    <property type="entry name" value="Radical_SAM"/>
    <property type="match status" value="1"/>
</dbReference>
<dbReference type="SFLD" id="SFLDS00029">
    <property type="entry name" value="Radical_SAM"/>
    <property type="match status" value="1"/>
</dbReference>
<keyword evidence="7 16" id="KW-0949">S-adenosyl-L-methionine</keyword>
<evidence type="ECO:0000256" key="15">
    <source>
        <dbReference type="ARBA" id="ARBA00070199"/>
    </source>
</evidence>
<keyword evidence="6 16" id="KW-0808">Transferase</keyword>
<evidence type="ECO:0000256" key="6">
    <source>
        <dbReference type="ARBA" id="ARBA00022679"/>
    </source>
</evidence>
<comment type="caution">
    <text evidence="19">The sequence shown here is derived from an EMBL/GenBank/DDBJ whole genome shotgun (WGS) entry which is preliminary data.</text>
</comment>
<evidence type="ECO:0000256" key="14">
    <source>
        <dbReference type="ARBA" id="ARBA00057568"/>
    </source>
</evidence>
<dbReference type="EC" id="2.8.1.6" evidence="4 16"/>
<dbReference type="NCBIfam" id="TIGR00433">
    <property type="entry name" value="bioB"/>
    <property type="match status" value="1"/>
</dbReference>
<dbReference type="GO" id="GO:0009102">
    <property type="term" value="P:biotin biosynthetic process"/>
    <property type="evidence" value="ECO:0007669"/>
    <property type="project" value="UniProtKB-UniRule"/>
</dbReference>
<comment type="catalytic activity">
    <reaction evidence="13 16">
        <text>(4R,5S)-dethiobiotin + (sulfur carrier)-SH + 2 reduced [2Fe-2S]-[ferredoxin] + 2 S-adenosyl-L-methionine = (sulfur carrier)-H + biotin + 2 5'-deoxyadenosine + 2 L-methionine + 2 oxidized [2Fe-2S]-[ferredoxin]</text>
        <dbReference type="Rhea" id="RHEA:22060"/>
        <dbReference type="Rhea" id="RHEA-COMP:10000"/>
        <dbReference type="Rhea" id="RHEA-COMP:10001"/>
        <dbReference type="Rhea" id="RHEA-COMP:14737"/>
        <dbReference type="Rhea" id="RHEA-COMP:14739"/>
        <dbReference type="ChEBI" id="CHEBI:17319"/>
        <dbReference type="ChEBI" id="CHEBI:29917"/>
        <dbReference type="ChEBI" id="CHEBI:33737"/>
        <dbReference type="ChEBI" id="CHEBI:33738"/>
        <dbReference type="ChEBI" id="CHEBI:57586"/>
        <dbReference type="ChEBI" id="CHEBI:57844"/>
        <dbReference type="ChEBI" id="CHEBI:59789"/>
        <dbReference type="ChEBI" id="CHEBI:64428"/>
        <dbReference type="ChEBI" id="CHEBI:149473"/>
        <dbReference type="EC" id="2.8.1.6"/>
    </reaction>
</comment>
<feature type="binding site" evidence="16 17">
    <location>
        <position position="69"/>
    </location>
    <ligand>
        <name>[4Fe-4S] cluster</name>
        <dbReference type="ChEBI" id="CHEBI:49883"/>
        <note>4Fe-4S-S-AdoMet</note>
    </ligand>
</feature>
<dbReference type="Gene3D" id="3.20.20.70">
    <property type="entry name" value="Aldolase class I"/>
    <property type="match status" value="1"/>
</dbReference>
<evidence type="ECO:0000256" key="7">
    <source>
        <dbReference type="ARBA" id="ARBA00022691"/>
    </source>
</evidence>
<dbReference type="InterPro" id="IPR006638">
    <property type="entry name" value="Elp3/MiaA/NifB-like_rSAM"/>
</dbReference>
<keyword evidence="20" id="KW-1185">Reference proteome</keyword>
<feature type="domain" description="Radical SAM core" evidence="18">
    <location>
        <begin position="51"/>
        <end position="281"/>
    </location>
</feature>
<dbReference type="RefSeq" id="WP_114296922.1">
    <property type="nucleotide sequence ID" value="NZ_QPJT01000005.1"/>
</dbReference>
<comment type="cofactor">
    <cofactor evidence="16 17">
        <name>[4Fe-4S] cluster</name>
        <dbReference type="ChEBI" id="CHEBI:49883"/>
    </cofactor>
    <text evidence="16 17">Binds 1 [4Fe-4S] cluster. The cluster is coordinated with 3 cysteines and an exchangeable S-adenosyl-L-methionine.</text>
</comment>
<dbReference type="GO" id="GO:0004076">
    <property type="term" value="F:biotin synthase activity"/>
    <property type="evidence" value="ECO:0007669"/>
    <property type="project" value="UniProtKB-UniRule"/>
</dbReference>
<dbReference type="OrthoDB" id="9786826at2"/>
<keyword evidence="5 16" id="KW-0004">4Fe-4S</keyword>
<dbReference type="Proteomes" id="UP000253034">
    <property type="component" value="Unassembled WGS sequence"/>
</dbReference>
<dbReference type="FunFam" id="3.20.20.70:FF:000026">
    <property type="entry name" value="Biotin synthase"/>
    <property type="match status" value="1"/>
</dbReference>
<feature type="binding site" evidence="16 17">
    <location>
        <position position="113"/>
    </location>
    <ligand>
        <name>[2Fe-2S] cluster</name>
        <dbReference type="ChEBI" id="CHEBI:190135"/>
    </ligand>
</feature>
<dbReference type="InterPro" id="IPR010722">
    <property type="entry name" value="BATS_dom"/>
</dbReference>
<evidence type="ECO:0000256" key="3">
    <source>
        <dbReference type="ARBA" id="ARBA00011738"/>
    </source>
</evidence>
<keyword evidence="12 16" id="KW-0411">Iron-sulfur</keyword>
<comment type="similarity">
    <text evidence="2 16">Belongs to the radical SAM superfamily. Biotin synthase family.</text>
</comment>
<evidence type="ECO:0000256" key="2">
    <source>
        <dbReference type="ARBA" id="ARBA00010765"/>
    </source>
</evidence>
<accession>A0A369BCQ4</accession>
<keyword evidence="11 16" id="KW-0408">Iron</keyword>
<dbReference type="SMART" id="SM00729">
    <property type="entry name" value="Elp3"/>
    <property type="match status" value="1"/>
</dbReference>
<dbReference type="AlphaFoldDB" id="A0A369BCQ4"/>
<dbReference type="Pfam" id="PF06968">
    <property type="entry name" value="BATS"/>
    <property type="match status" value="1"/>
</dbReference>
<keyword evidence="10 16" id="KW-0093">Biotin biosynthesis</keyword>
<evidence type="ECO:0000256" key="4">
    <source>
        <dbReference type="ARBA" id="ARBA00012236"/>
    </source>
</evidence>
<reference evidence="19 20" key="1">
    <citation type="submission" date="2018-07" db="EMBL/GenBank/DDBJ databases">
        <title>Genomic Encyclopedia of Type Strains, Phase IV (KMG-IV): sequencing the most valuable type-strain genomes for metagenomic binning, comparative biology and taxonomic classification.</title>
        <authorList>
            <person name="Goeker M."/>
        </authorList>
    </citation>
    <scope>NUCLEOTIDE SEQUENCE [LARGE SCALE GENOMIC DNA]</scope>
    <source>
        <strain evidence="19 20">DSM 27016</strain>
    </source>
</reference>
<dbReference type="InterPro" id="IPR007197">
    <property type="entry name" value="rSAM"/>
</dbReference>
<keyword evidence="9 16" id="KW-0479">Metal-binding</keyword>
<dbReference type="SFLD" id="SFLDG01278">
    <property type="entry name" value="biotin_synthase_like"/>
    <property type="match status" value="1"/>
</dbReference>
<dbReference type="HAMAP" id="MF_01694">
    <property type="entry name" value="BioB"/>
    <property type="match status" value="1"/>
</dbReference>
<dbReference type="SUPFAM" id="SSF102114">
    <property type="entry name" value="Radical SAM enzymes"/>
    <property type="match status" value="1"/>
</dbReference>
<keyword evidence="8 16" id="KW-0001">2Fe-2S</keyword>
<sequence>MLNFINELKAKVLQGNSIDFDEALKLINIDENDADTLSVLFESSNEIRKKFAGNKVDLCTIMNVKSGKCSENCKYCAQSAHYTTGAEEFELVSYENVLKRALEVQSQGAHRFSMVTSGRGIKSKELLDKLTSIYQRLRKDTSLKICASHGIISYEQAKQLKEAGVSMYHHNIETSSSHYPNICTTHDYEDRINTIRNVQEAGMEICCGGIIGMGETLEERIKMFFEIRELGVKSIPINVLNPIKGTPLEALPILSPMEILKTMAVARFIIPDSYIRYAGGRIALKDKQGIGFKAGVNAALVGNYLTTSGSNVEEDKQMIICSGLEI</sequence>
<evidence type="ECO:0000256" key="1">
    <source>
        <dbReference type="ARBA" id="ARBA00004942"/>
    </source>
</evidence>
<evidence type="ECO:0000259" key="18">
    <source>
        <dbReference type="PROSITE" id="PS51918"/>
    </source>
</evidence>
<evidence type="ECO:0000256" key="8">
    <source>
        <dbReference type="ARBA" id="ARBA00022714"/>
    </source>
</evidence>
<evidence type="ECO:0000256" key="10">
    <source>
        <dbReference type="ARBA" id="ARBA00022756"/>
    </source>
</evidence>
<dbReference type="PANTHER" id="PTHR22976:SF2">
    <property type="entry name" value="BIOTIN SYNTHASE, MITOCHONDRIAL"/>
    <property type="match status" value="1"/>
</dbReference>
<proteinExistence type="inferred from homology"/>
<dbReference type="InterPro" id="IPR013785">
    <property type="entry name" value="Aldolase_TIM"/>
</dbReference>
<dbReference type="SFLD" id="SFLDG01060">
    <property type="entry name" value="BATS_domain_containing"/>
    <property type="match status" value="1"/>
</dbReference>
<protein>
    <recommendedName>
        <fullName evidence="15 16">Biotin synthase</fullName>
        <ecNumber evidence="4 16">2.8.1.6</ecNumber>
    </recommendedName>
</protein>
<dbReference type="InterPro" id="IPR058240">
    <property type="entry name" value="rSAM_sf"/>
</dbReference>
<comment type="cofactor">
    <cofactor evidence="16">
        <name>[2Fe-2S] cluster</name>
        <dbReference type="ChEBI" id="CHEBI:190135"/>
    </cofactor>
    <text evidence="16">Binds 1 [2Fe-2S] cluster. The cluster is coordinated with 3 cysteines and 1 arginine.</text>
</comment>
<dbReference type="UniPathway" id="UPA00078">
    <property type="reaction ID" value="UER00162"/>
</dbReference>
<feature type="binding site" evidence="16 17">
    <location>
        <position position="76"/>
    </location>
    <ligand>
        <name>[4Fe-4S] cluster</name>
        <dbReference type="ChEBI" id="CHEBI:49883"/>
        <note>4Fe-4S-S-AdoMet</note>
    </ligand>
</feature>
<comment type="subunit">
    <text evidence="3 16">Homodimer.</text>
</comment>
<evidence type="ECO:0000256" key="16">
    <source>
        <dbReference type="HAMAP-Rule" id="MF_01694"/>
    </source>
</evidence>
<dbReference type="GO" id="GO:0005506">
    <property type="term" value="F:iron ion binding"/>
    <property type="evidence" value="ECO:0007669"/>
    <property type="project" value="UniProtKB-UniRule"/>
</dbReference>
<evidence type="ECO:0000256" key="12">
    <source>
        <dbReference type="ARBA" id="ARBA00023014"/>
    </source>
</evidence>
<dbReference type="CDD" id="cd01335">
    <property type="entry name" value="Radical_SAM"/>
    <property type="match status" value="1"/>
</dbReference>
<evidence type="ECO:0000313" key="19">
    <source>
        <dbReference type="EMBL" id="RCX18378.1"/>
    </source>
</evidence>
<gene>
    <name evidence="16" type="primary">bioB</name>
    <name evidence="19" type="ORF">DFR58_105142</name>
</gene>
<feature type="binding site" evidence="16 17">
    <location>
        <position position="206"/>
    </location>
    <ligand>
        <name>[2Fe-2S] cluster</name>
        <dbReference type="ChEBI" id="CHEBI:190135"/>
    </ligand>
</feature>
<organism evidence="19 20">
    <name type="scientific">Anaerobacterium chartisolvens</name>
    <dbReference type="NCBI Taxonomy" id="1297424"/>
    <lineage>
        <taxon>Bacteria</taxon>
        <taxon>Bacillati</taxon>
        <taxon>Bacillota</taxon>
        <taxon>Clostridia</taxon>
        <taxon>Eubacteriales</taxon>
        <taxon>Oscillospiraceae</taxon>
        <taxon>Anaerobacterium</taxon>
    </lineage>
</organism>
<evidence type="ECO:0000256" key="11">
    <source>
        <dbReference type="ARBA" id="ARBA00023004"/>
    </source>
</evidence>
<feature type="binding site" evidence="16 17">
    <location>
        <position position="73"/>
    </location>
    <ligand>
        <name>[4Fe-4S] cluster</name>
        <dbReference type="ChEBI" id="CHEBI:49883"/>
        <note>4Fe-4S-S-AdoMet</note>
    </ligand>
</feature>
<feature type="binding site" evidence="16 17">
    <location>
        <position position="146"/>
    </location>
    <ligand>
        <name>[2Fe-2S] cluster</name>
        <dbReference type="ChEBI" id="CHEBI:190135"/>
    </ligand>
</feature>
<dbReference type="InterPro" id="IPR024177">
    <property type="entry name" value="Biotin_synthase"/>
</dbReference>
<feature type="binding site" evidence="16 17">
    <location>
        <position position="276"/>
    </location>
    <ligand>
        <name>[2Fe-2S] cluster</name>
        <dbReference type="ChEBI" id="CHEBI:190135"/>
    </ligand>
</feature>
<dbReference type="GO" id="GO:0051537">
    <property type="term" value="F:2 iron, 2 sulfur cluster binding"/>
    <property type="evidence" value="ECO:0007669"/>
    <property type="project" value="UniProtKB-KW"/>
</dbReference>
<dbReference type="GO" id="GO:0051539">
    <property type="term" value="F:4 iron, 4 sulfur cluster binding"/>
    <property type="evidence" value="ECO:0007669"/>
    <property type="project" value="UniProtKB-KW"/>
</dbReference>
<dbReference type="PROSITE" id="PS51918">
    <property type="entry name" value="RADICAL_SAM"/>
    <property type="match status" value="1"/>
</dbReference>
<evidence type="ECO:0000256" key="5">
    <source>
        <dbReference type="ARBA" id="ARBA00022485"/>
    </source>
</evidence>
<evidence type="ECO:0000256" key="13">
    <source>
        <dbReference type="ARBA" id="ARBA00051157"/>
    </source>
</evidence>
<dbReference type="PANTHER" id="PTHR22976">
    <property type="entry name" value="BIOTIN SYNTHASE"/>
    <property type="match status" value="1"/>
</dbReference>
<evidence type="ECO:0000256" key="17">
    <source>
        <dbReference type="PIRSR" id="PIRSR001619-1"/>
    </source>
</evidence>
<dbReference type="InterPro" id="IPR002684">
    <property type="entry name" value="Biotin_synth/BioAB"/>
</dbReference>
<comment type="function">
    <text evidence="14 16">Catalyzes the conversion of dethiobiotin (DTB) to biotin by the insertion of a sulfur atom into dethiobiotin via a radical-based mechanism.</text>
</comment>
<name>A0A369BCQ4_9FIRM</name>
<evidence type="ECO:0000256" key="9">
    <source>
        <dbReference type="ARBA" id="ARBA00022723"/>
    </source>
</evidence>
<dbReference type="SMART" id="SM00876">
    <property type="entry name" value="BATS"/>
    <property type="match status" value="1"/>
</dbReference>
<comment type="cofactor">
    <cofactor evidence="17">
        <name>[2Fe-2S] cluster</name>
        <dbReference type="ChEBI" id="CHEBI:190135"/>
    </cofactor>
    <text evidence="17">Binds 1 [2Fe-2S] cluster. The cluster is coordinated with 3 cysteines and 1 arginine.</text>
</comment>
<comment type="pathway">
    <text evidence="1 16">Cofactor biosynthesis; biotin biosynthesis; biotin from 7,8-diaminononanoate: step 2/2.</text>
</comment>